<feature type="domain" description="Peptidase S8/S53" evidence="5">
    <location>
        <begin position="115"/>
        <end position="375"/>
    </location>
</feature>
<evidence type="ECO:0000256" key="4">
    <source>
        <dbReference type="ARBA" id="ARBA00022825"/>
    </source>
</evidence>
<dbReference type="PROSITE" id="PS00137">
    <property type="entry name" value="SUBTILASE_HIS"/>
    <property type="match status" value="1"/>
</dbReference>
<keyword evidence="4" id="KW-0720">Serine protease</keyword>
<dbReference type="PRINTS" id="PR00723">
    <property type="entry name" value="SUBTILISIN"/>
</dbReference>
<evidence type="ECO:0000256" key="2">
    <source>
        <dbReference type="ARBA" id="ARBA00022670"/>
    </source>
</evidence>
<dbReference type="InterPro" id="IPR015500">
    <property type="entry name" value="Peptidase_S8_subtilisin-rel"/>
</dbReference>
<dbReference type="SUPFAM" id="SSF52743">
    <property type="entry name" value="Subtilisin-like"/>
    <property type="match status" value="1"/>
</dbReference>
<dbReference type="InterPro" id="IPR000209">
    <property type="entry name" value="Peptidase_S8/S53_dom"/>
</dbReference>
<dbReference type="EMBL" id="CAEZXP010000003">
    <property type="protein sequence ID" value="CAB4697898.1"/>
    <property type="molecule type" value="Genomic_DNA"/>
</dbReference>
<evidence type="ECO:0000256" key="3">
    <source>
        <dbReference type="ARBA" id="ARBA00022801"/>
    </source>
</evidence>
<dbReference type="PROSITE" id="PS51257">
    <property type="entry name" value="PROKAR_LIPOPROTEIN"/>
    <property type="match status" value="1"/>
</dbReference>
<dbReference type="InterPro" id="IPR051048">
    <property type="entry name" value="Peptidase_S8/S53_subtilisin"/>
</dbReference>
<comment type="similarity">
    <text evidence="1">Belongs to the peptidase S8 family.</text>
</comment>
<keyword evidence="2" id="KW-0645">Protease</keyword>
<dbReference type="PROSITE" id="PS51892">
    <property type="entry name" value="SUBTILASE"/>
    <property type="match status" value="1"/>
</dbReference>
<name>A0A6J6PN46_9ZZZZ</name>
<dbReference type="InterPro" id="IPR036852">
    <property type="entry name" value="Peptidase_S8/S53_dom_sf"/>
</dbReference>
<gene>
    <name evidence="6" type="ORF">UFOPK2399_01147</name>
</gene>
<organism evidence="6">
    <name type="scientific">freshwater metagenome</name>
    <dbReference type="NCBI Taxonomy" id="449393"/>
    <lineage>
        <taxon>unclassified sequences</taxon>
        <taxon>metagenomes</taxon>
        <taxon>ecological metagenomes</taxon>
    </lineage>
</organism>
<dbReference type="Gene3D" id="3.40.50.200">
    <property type="entry name" value="Peptidase S8/S53 domain"/>
    <property type="match status" value="1"/>
</dbReference>
<accession>A0A6J6PN46</accession>
<dbReference type="InterPro" id="IPR023828">
    <property type="entry name" value="Peptidase_S8_Ser-AS"/>
</dbReference>
<dbReference type="PANTHER" id="PTHR43399:SF4">
    <property type="entry name" value="CELL WALL-ASSOCIATED PROTEASE"/>
    <property type="match status" value="1"/>
</dbReference>
<protein>
    <submittedName>
        <fullName evidence="6">Unannotated protein</fullName>
    </submittedName>
</protein>
<dbReference type="InterPro" id="IPR022398">
    <property type="entry name" value="Peptidase_S8_His-AS"/>
</dbReference>
<proteinExistence type="inferred from homology"/>
<evidence type="ECO:0000313" key="6">
    <source>
        <dbReference type="EMBL" id="CAB4697898.1"/>
    </source>
</evidence>
<evidence type="ECO:0000259" key="5">
    <source>
        <dbReference type="Pfam" id="PF00082"/>
    </source>
</evidence>
<dbReference type="GO" id="GO:0004252">
    <property type="term" value="F:serine-type endopeptidase activity"/>
    <property type="evidence" value="ECO:0007669"/>
    <property type="project" value="InterPro"/>
</dbReference>
<dbReference type="Pfam" id="PF00082">
    <property type="entry name" value="Peptidase_S8"/>
    <property type="match status" value="1"/>
</dbReference>
<dbReference type="PANTHER" id="PTHR43399">
    <property type="entry name" value="SUBTILISIN-RELATED"/>
    <property type="match status" value="1"/>
</dbReference>
<evidence type="ECO:0000256" key="1">
    <source>
        <dbReference type="ARBA" id="ARBA00011073"/>
    </source>
</evidence>
<dbReference type="PROSITE" id="PS00138">
    <property type="entry name" value="SUBTILASE_SER"/>
    <property type="match status" value="1"/>
</dbReference>
<dbReference type="AlphaFoldDB" id="A0A6J6PN46"/>
<sequence length="432" mass="43517">MKWRWPIGVVLIVALSVGCPTRAVRPVTVGYTAPENLAGLHVLQRIPALRIAVVDGRELGRRTPAGLHRLGTPVSRIRLGEPALNAPNGSVAPEWAYHATRSDTIPASALRSAAAITVAVVDTGADLSAPDIGAKSPTVHSVVADTLQPDLSGHGTFVASLAAGSITNDEGVAGFGGDAKLMIVQANRGTNAFTDIDEAAAIVWAVDQGAKIINLSIGGSQTSEAEREAVAYATARGVLLVAPAGNTGGIGDAPTYPAALLGTAGLVVGASTTTGTRASFSTTAPYVSVLAPGVKILGAVSASAPTSQFVRVKLTGSTVGQYAYGTGTSYAAPIAAGIAAVVWGTNPGLTAGQVVQIIQASASQRGTRTPEAGYGVVDAAGAVALALGQTPPKVTPNRLASVKPTLTTSTVVNLRNWSSTSTRTPTTSATAR</sequence>
<keyword evidence="3" id="KW-0378">Hydrolase</keyword>
<dbReference type="GO" id="GO:0006508">
    <property type="term" value="P:proteolysis"/>
    <property type="evidence" value="ECO:0007669"/>
    <property type="project" value="UniProtKB-KW"/>
</dbReference>
<reference evidence="6" key="1">
    <citation type="submission" date="2020-05" db="EMBL/GenBank/DDBJ databases">
        <authorList>
            <person name="Chiriac C."/>
            <person name="Salcher M."/>
            <person name="Ghai R."/>
            <person name="Kavagutti S V."/>
        </authorList>
    </citation>
    <scope>NUCLEOTIDE SEQUENCE</scope>
</reference>